<dbReference type="OrthoDB" id="6708205at2"/>
<organism evidence="1 2">
    <name type="scientific">Vibrio renipiscarius</name>
    <dbReference type="NCBI Taxonomy" id="1461322"/>
    <lineage>
        <taxon>Bacteria</taxon>
        <taxon>Pseudomonadati</taxon>
        <taxon>Pseudomonadota</taxon>
        <taxon>Gammaproteobacteria</taxon>
        <taxon>Vibrionales</taxon>
        <taxon>Vibrionaceae</taxon>
        <taxon>Vibrio</taxon>
    </lineage>
</organism>
<sequence length="248" mass="28765">MITALANYHIRKGDLPYMDDEINGFYKPEHAPYQYVEADPRKRKHRADSHMYMLDDYFMTYSAMPRGWTNNGEDISSQLLTSLNNQERMLMATYPMSDEKPNLCRFTYNDGEQYFGYVEQSNEQSYCKTGNDISYRQADGTHVELMSKNNEFEWLSLYNPEKEGEPVLHQNGQPLCQINVKDFYGTGFVNANNQCTQLPNVYWSNGNRWTFSSQWTPLTYSSSNWTPPAGNYSAIPSEQEGDVIENCN</sequence>
<accession>A0A0C2N8M3</accession>
<comment type="caution">
    <text evidence="1">The sequence shown here is derived from an EMBL/GenBank/DDBJ whole genome shotgun (WGS) entry which is preliminary data.</text>
</comment>
<keyword evidence="2" id="KW-1185">Reference proteome</keyword>
<evidence type="ECO:0000313" key="1">
    <source>
        <dbReference type="EMBL" id="KII76006.1"/>
    </source>
</evidence>
<proteinExistence type="predicted"/>
<accession>A0A0C2NSG3</accession>
<dbReference type="AlphaFoldDB" id="A0A0C2N8M3"/>
<dbReference type="Proteomes" id="UP000031672">
    <property type="component" value="Unassembled WGS sequence"/>
</dbReference>
<name>A0A0C2N8M3_9VIBR</name>
<dbReference type="STRING" id="1461322.OJ16_14330"/>
<dbReference type="RefSeq" id="WP_040991939.1">
    <property type="nucleotide sequence ID" value="NZ_JTKH01000024.1"/>
</dbReference>
<reference evidence="1 2" key="1">
    <citation type="submission" date="2014-11" db="EMBL/GenBank/DDBJ databases">
        <title>Draft Genome Sequence of Vibrio piscirenalis strains CECT 8603T and CECT 8604, two marine Gammaproteobacterium isolated from cultured gilthead sea bream (Sparus aurata).</title>
        <authorList>
            <person name="Arahal D.R."/>
            <person name="Rodrigo-Torres L."/>
            <person name="Lucena T."/>
            <person name="Pujalte M.J."/>
        </authorList>
    </citation>
    <scope>NUCLEOTIDE SEQUENCE [LARGE SCALE GENOMIC DNA]</scope>
    <source>
        <strain evidence="1 2">DCR 1-4-2</strain>
    </source>
</reference>
<dbReference type="EMBL" id="JTKH01000024">
    <property type="protein sequence ID" value="KII76006.1"/>
    <property type="molecule type" value="Genomic_DNA"/>
</dbReference>
<protein>
    <submittedName>
        <fullName evidence="1">Uncharacterized protein</fullName>
    </submittedName>
</protein>
<evidence type="ECO:0000313" key="2">
    <source>
        <dbReference type="Proteomes" id="UP000031672"/>
    </source>
</evidence>
<gene>
    <name evidence="1" type="ORF">OJ16_14330</name>
</gene>